<reference evidence="2 3" key="1">
    <citation type="submission" date="2016-07" db="EMBL/GenBank/DDBJ databases">
        <title>Draft Genome Sequence of Oceanisphaera psychrotolerans, isolated from coastal sediment samples.</title>
        <authorList>
            <person name="Zhuo S."/>
            <person name="Ruan Z."/>
        </authorList>
    </citation>
    <scope>NUCLEOTIDE SEQUENCE [LARGE SCALE GENOMIC DNA]</scope>
    <source>
        <strain evidence="2 3">LAM-WHM-ZC</strain>
    </source>
</reference>
<evidence type="ECO:0008006" key="4">
    <source>
        <dbReference type="Google" id="ProtNLM"/>
    </source>
</evidence>
<comment type="caution">
    <text evidence="2">The sequence shown here is derived from an EMBL/GenBank/DDBJ whole genome shotgun (WGS) entry which is preliminary data.</text>
</comment>
<dbReference type="EMBL" id="MDKE01000003">
    <property type="protein sequence ID" value="OIN14007.1"/>
    <property type="molecule type" value="Genomic_DNA"/>
</dbReference>
<feature type="transmembrane region" description="Helical" evidence="1">
    <location>
        <begin position="21"/>
        <end position="44"/>
    </location>
</feature>
<evidence type="ECO:0000313" key="3">
    <source>
        <dbReference type="Proteomes" id="UP000243073"/>
    </source>
</evidence>
<evidence type="ECO:0000256" key="1">
    <source>
        <dbReference type="SAM" id="Phobius"/>
    </source>
</evidence>
<dbReference type="OrthoDB" id="6876592at2"/>
<protein>
    <recommendedName>
        <fullName evidence="4">Fimbrial assembly protein</fullName>
    </recommendedName>
</protein>
<keyword evidence="1" id="KW-0472">Membrane</keyword>
<keyword evidence="3" id="KW-1185">Reference proteome</keyword>
<proteinExistence type="predicted"/>
<name>A0A1J4QHK1_9GAMM</name>
<sequence length="192" mass="21289">MKRRVEFYQAALKPSRDPASLTLLWRGSLAIVLLWGLVFAYAGFSQHQLQQQNRALQAAVSSGEADLNRLREGLATLNRLQDDGQRERLEQNIRARQRLLGVLNQESFVSYATILNDLARIPWQGVALQGLILEGKRMVLQGEAASASAVPAWILGFEQRDSLRGHGFGQLDISRQTDGGLGFSLYSAEVTP</sequence>
<accession>A0A1J4QHK1</accession>
<keyword evidence="1" id="KW-1133">Transmembrane helix</keyword>
<dbReference type="STRING" id="1414654.BFR47_08875"/>
<keyword evidence="1" id="KW-0812">Transmembrane</keyword>
<evidence type="ECO:0000313" key="2">
    <source>
        <dbReference type="EMBL" id="OIN14007.1"/>
    </source>
</evidence>
<dbReference type="RefSeq" id="WP_071471372.1">
    <property type="nucleotide sequence ID" value="NZ_MDKE01000003.1"/>
</dbReference>
<gene>
    <name evidence="2" type="ORF">BFR47_08875</name>
</gene>
<organism evidence="2 3">
    <name type="scientific">Oceanisphaera psychrotolerans</name>
    <dbReference type="NCBI Taxonomy" id="1414654"/>
    <lineage>
        <taxon>Bacteria</taxon>
        <taxon>Pseudomonadati</taxon>
        <taxon>Pseudomonadota</taxon>
        <taxon>Gammaproteobacteria</taxon>
        <taxon>Aeromonadales</taxon>
        <taxon>Aeromonadaceae</taxon>
        <taxon>Oceanisphaera</taxon>
    </lineage>
</organism>
<dbReference type="AlphaFoldDB" id="A0A1J4QHK1"/>
<dbReference type="Proteomes" id="UP000243073">
    <property type="component" value="Unassembled WGS sequence"/>
</dbReference>